<dbReference type="Pfam" id="PF02463">
    <property type="entry name" value="SMC_N"/>
    <property type="match status" value="1"/>
</dbReference>
<dbReference type="GO" id="GO:0016787">
    <property type="term" value="F:hydrolase activity"/>
    <property type="evidence" value="ECO:0007669"/>
    <property type="project" value="UniProtKB-KW"/>
</dbReference>
<evidence type="ECO:0000256" key="5">
    <source>
        <dbReference type="ARBA" id="ARBA00022454"/>
    </source>
</evidence>
<dbReference type="OrthoDB" id="10254973at2759"/>
<dbReference type="PANTHER" id="PTHR45916">
    <property type="entry name" value="STRUCTURAL MAINTENANCE OF CHROMOSOMES PROTEIN 5"/>
    <property type="match status" value="1"/>
</dbReference>
<evidence type="ECO:0000256" key="3">
    <source>
        <dbReference type="ARBA" id="ARBA00010171"/>
    </source>
</evidence>
<proteinExistence type="inferred from homology"/>
<gene>
    <name evidence="13" type="ORF">K402DRAFT_389039</name>
</gene>
<dbReference type="Gene3D" id="3.40.50.300">
    <property type="entry name" value="P-loop containing nucleotide triphosphate hydrolases"/>
    <property type="match status" value="2"/>
</dbReference>
<evidence type="ECO:0000259" key="12">
    <source>
        <dbReference type="Pfam" id="PF02463"/>
    </source>
</evidence>
<feature type="compositionally biased region" description="Basic and acidic residues" evidence="11">
    <location>
        <begin position="337"/>
        <end position="350"/>
    </location>
</feature>
<keyword evidence="8 10" id="KW-0175">Coiled coil</keyword>
<dbReference type="PANTHER" id="PTHR45916:SF1">
    <property type="entry name" value="STRUCTURAL MAINTENANCE OF CHROMOSOMES PROTEIN 5"/>
    <property type="match status" value="1"/>
</dbReference>
<accession>A0A6G1HEH9</accession>
<dbReference type="SUPFAM" id="SSF52540">
    <property type="entry name" value="P-loop containing nucleoside triphosphate hydrolases"/>
    <property type="match status" value="1"/>
</dbReference>
<keyword evidence="14" id="KW-1185">Reference proteome</keyword>
<feature type="coiled-coil region" evidence="10">
    <location>
        <begin position="823"/>
        <end position="950"/>
    </location>
</feature>
<keyword evidence="5" id="KW-0158">Chromosome</keyword>
<feature type="compositionally biased region" description="Basic and acidic residues" evidence="11">
    <location>
        <begin position="358"/>
        <end position="367"/>
    </location>
</feature>
<dbReference type="GO" id="GO:0000724">
    <property type="term" value="P:double-strand break repair via homologous recombination"/>
    <property type="evidence" value="ECO:0007669"/>
    <property type="project" value="TreeGrafter"/>
</dbReference>
<keyword evidence="6" id="KW-0547">Nucleotide-binding</keyword>
<keyword evidence="13" id="KW-0378">Hydrolase</keyword>
<evidence type="ECO:0000256" key="8">
    <source>
        <dbReference type="ARBA" id="ARBA00023054"/>
    </source>
</evidence>
<keyword evidence="9" id="KW-0539">Nucleus</keyword>
<dbReference type="InterPro" id="IPR003395">
    <property type="entry name" value="RecF/RecN/SMC_N"/>
</dbReference>
<feature type="region of interest" description="Disordered" evidence="11">
    <location>
        <begin position="713"/>
        <end position="738"/>
    </location>
</feature>
<dbReference type="InterPro" id="IPR027417">
    <property type="entry name" value="P-loop_NTPase"/>
</dbReference>
<evidence type="ECO:0000256" key="6">
    <source>
        <dbReference type="ARBA" id="ARBA00022741"/>
    </source>
</evidence>
<dbReference type="GO" id="GO:0005634">
    <property type="term" value="C:nucleus"/>
    <property type="evidence" value="ECO:0007669"/>
    <property type="project" value="UniProtKB-SubCell"/>
</dbReference>
<evidence type="ECO:0000313" key="14">
    <source>
        <dbReference type="Proteomes" id="UP000800041"/>
    </source>
</evidence>
<comment type="similarity">
    <text evidence="3">Belongs to the SMC family. SMC5 subfamily.</text>
</comment>
<feature type="region of interest" description="Disordered" evidence="11">
    <location>
        <begin position="1"/>
        <end position="78"/>
    </location>
</feature>
<evidence type="ECO:0000256" key="9">
    <source>
        <dbReference type="ARBA" id="ARBA00023242"/>
    </source>
</evidence>
<dbReference type="FunFam" id="3.40.50.300:FF:001301">
    <property type="entry name" value="Structural maintenance of chromosomes 5"/>
    <property type="match status" value="1"/>
</dbReference>
<dbReference type="GO" id="GO:0030915">
    <property type="term" value="C:Smc5-Smc6 complex"/>
    <property type="evidence" value="ECO:0007669"/>
    <property type="project" value="UniProtKB-ARBA"/>
</dbReference>
<dbReference type="Proteomes" id="UP000800041">
    <property type="component" value="Unassembled WGS sequence"/>
</dbReference>
<feature type="compositionally biased region" description="Acidic residues" evidence="11">
    <location>
        <begin position="14"/>
        <end position="26"/>
    </location>
</feature>
<dbReference type="GO" id="GO:0005524">
    <property type="term" value="F:ATP binding"/>
    <property type="evidence" value="ECO:0007669"/>
    <property type="project" value="UniProtKB-KW"/>
</dbReference>
<evidence type="ECO:0000256" key="11">
    <source>
        <dbReference type="SAM" id="MobiDB-lite"/>
    </source>
</evidence>
<evidence type="ECO:0000256" key="7">
    <source>
        <dbReference type="ARBA" id="ARBA00022840"/>
    </source>
</evidence>
<evidence type="ECO:0000256" key="2">
    <source>
        <dbReference type="ARBA" id="ARBA00004286"/>
    </source>
</evidence>
<evidence type="ECO:0000313" key="13">
    <source>
        <dbReference type="EMBL" id="KAF1991646.1"/>
    </source>
</evidence>
<organism evidence="13 14">
    <name type="scientific">Aulographum hederae CBS 113979</name>
    <dbReference type="NCBI Taxonomy" id="1176131"/>
    <lineage>
        <taxon>Eukaryota</taxon>
        <taxon>Fungi</taxon>
        <taxon>Dikarya</taxon>
        <taxon>Ascomycota</taxon>
        <taxon>Pezizomycotina</taxon>
        <taxon>Dothideomycetes</taxon>
        <taxon>Pleosporomycetidae</taxon>
        <taxon>Aulographales</taxon>
        <taxon>Aulographaceae</taxon>
    </lineage>
</organism>
<dbReference type="EMBL" id="ML977139">
    <property type="protein sequence ID" value="KAF1991646.1"/>
    <property type="molecule type" value="Genomic_DNA"/>
</dbReference>
<dbReference type="AlphaFoldDB" id="A0A6G1HEH9"/>
<evidence type="ECO:0000256" key="10">
    <source>
        <dbReference type="SAM" id="Coils"/>
    </source>
</evidence>
<protein>
    <recommendedName>
        <fullName evidence="4">Structural maintenance of chromosomes protein 5</fullName>
    </recommendedName>
</protein>
<keyword evidence="7" id="KW-0067">ATP-binding</keyword>
<feature type="region of interest" description="Disordered" evidence="11">
    <location>
        <begin position="336"/>
        <end position="367"/>
    </location>
</feature>
<feature type="region of interest" description="Disordered" evidence="11">
    <location>
        <begin position="252"/>
        <end position="279"/>
    </location>
</feature>
<reference evidence="13" key="1">
    <citation type="journal article" date="2020" name="Stud. Mycol.">
        <title>101 Dothideomycetes genomes: a test case for predicting lifestyles and emergence of pathogens.</title>
        <authorList>
            <person name="Haridas S."/>
            <person name="Albert R."/>
            <person name="Binder M."/>
            <person name="Bloem J."/>
            <person name="Labutti K."/>
            <person name="Salamov A."/>
            <person name="Andreopoulos B."/>
            <person name="Baker S."/>
            <person name="Barry K."/>
            <person name="Bills G."/>
            <person name="Bluhm B."/>
            <person name="Cannon C."/>
            <person name="Castanera R."/>
            <person name="Culley D."/>
            <person name="Daum C."/>
            <person name="Ezra D."/>
            <person name="Gonzalez J."/>
            <person name="Henrissat B."/>
            <person name="Kuo A."/>
            <person name="Liang C."/>
            <person name="Lipzen A."/>
            <person name="Lutzoni F."/>
            <person name="Magnuson J."/>
            <person name="Mondo S."/>
            <person name="Nolan M."/>
            <person name="Ohm R."/>
            <person name="Pangilinan J."/>
            <person name="Park H.-J."/>
            <person name="Ramirez L."/>
            <person name="Alfaro M."/>
            <person name="Sun H."/>
            <person name="Tritt A."/>
            <person name="Yoshinaga Y."/>
            <person name="Zwiers L.-H."/>
            <person name="Turgeon B."/>
            <person name="Goodwin S."/>
            <person name="Spatafora J."/>
            <person name="Crous P."/>
            <person name="Grigoriev I."/>
        </authorList>
    </citation>
    <scope>NUCLEOTIDE SEQUENCE</scope>
    <source>
        <strain evidence="13">CBS 113979</strain>
    </source>
</reference>
<sequence length="1124" mass="127784">MPGIVRDHQRYIADMDDDDEADENESDAQSSATSGSRGSKRQRMSEDPRSLRPSPVRNGESRSNGATRADEQHQPGSIVRVKMSNFVTYKSAEYHLGPSLNMVIGPNGTGKSTLVCAICLGLGFSPTALGRAKELGEFVKHGSSQAETEIELAVGTQHRGKNPIIRRTIIKEGNKSKWHLNGTATTHKAIMALVRSFSIQIDNLCQFLPQDRVVEFAALTPVQLLDHTQDAAAADYMKEWHETLKKLRVDQKTQQAEHSEKTDHLGNLQKRQEDDRPVVETMRDREKIQGRIQALEKFRPCINYRVACADHKTAKDNREQAQRNLKQLQRMVEPDLASEREKADYTKQVDKQVQTRRRNVDRAESALDALSKKHEEAEARVNALVGEQKAEKAGAKTRKQEIDKLTRQIKEKQLQQESESFEFNAAEYNQRIRDKDSAIQELKPQIEDKRSIYQEAAAEIGARTTRIKGLETQLEGLKTKAGKQDNKLKKISYDSFKAWSWIKKNKNLFENDVYGPPIVTCSVKDPQFADAIETILGKSDMVTFTTTSRKDFKMLQDNLMGTLSLHDITIKSTSQPLDHWKPLVDDQTKNALGLQHWAVDLLEGPEAVLSMLCDGRQLHRTGITTRQLNDQQLDRLNNSPIQQFVTAKQIHNTVRRREYGPGAVSQSVRQLKRATAWTDQPIDSDLERSIQRQISECQDETDQLTEKANAAKAERQKLGEQEKELQDERKEIEDEKTERQRAWSKIQALPTQIAAHEAKKALLEKAISETKQKVHDLGIRCQQAVLEKSDIAIRYAKGIENAAAENFLLYEAELWHIEAQSDLLVLKERNADTNQQLNNLREQVTQLEQTAQRTLRDAKRFRDEATRVTSQGTDEEQEVFHEFEKATMEDLAAEIESQNNRLAVLPGHEPGKLQEYKKRAKTIEKLEADVGRLDNALRSTGENIQELREKWEPELDALIGKISEAFSCNFQKIGCAGEVEVYKDEDFDQWSIRIKVKFRENEPLSILDSQRQSGGERAVSTVFYLMALQSLARSPFRVVDEINQGMDPRNERIVHERMVDIACEENTSQYFLVTPKLLNGLKFHRRMKVHCIMSGEHVPGEQEEWKGGTGALVERARAMVGAAA</sequence>
<dbReference type="GO" id="GO:0003697">
    <property type="term" value="F:single-stranded DNA binding"/>
    <property type="evidence" value="ECO:0007669"/>
    <property type="project" value="TreeGrafter"/>
</dbReference>
<comment type="subcellular location">
    <subcellularLocation>
        <location evidence="2">Chromosome</location>
    </subcellularLocation>
    <subcellularLocation>
        <location evidence="1">Nucleus</location>
    </subcellularLocation>
</comment>
<evidence type="ECO:0000256" key="4">
    <source>
        <dbReference type="ARBA" id="ARBA00018687"/>
    </source>
</evidence>
<feature type="compositionally biased region" description="Basic and acidic residues" evidence="11">
    <location>
        <begin position="1"/>
        <end position="13"/>
    </location>
</feature>
<evidence type="ECO:0000256" key="1">
    <source>
        <dbReference type="ARBA" id="ARBA00004123"/>
    </source>
</evidence>
<feature type="domain" description="RecF/RecN/SMC N-terminal" evidence="12">
    <location>
        <begin position="78"/>
        <end position="1074"/>
    </location>
</feature>
<name>A0A6G1HEH9_9PEZI</name>